<gene>
    <name evidence="1" type="ORF">NSMM_370003</name>
</gene>
<proteinExistence type="predicted"/>
<name>A0A1G5SDE0_9PROT</name>
<keyword evidence="2" id="KW-1185">Reference proteome</keyword>
<evidence type="ECO:0000313" key="1">
    <source>
        <dbReference type="EMBL" id="SCZ85224.1"/>
    </source>
</evidence>
<dbReference type="EMBL" id="FMWO01000044">
    <property type="protein sequence ID" value="SCZ85224.1"/>
    <property type="molecule type" value="Genomic_DNA"/>
</dbReference>
<protein>
    <submittedName>
        <fullName evidence="1">Uncharacterized protein</fullName>
    </submittedName>
</protein>
<reference evidence="1 2" key="1">
    <citation type="submission" date="2016-10" db="EMBL/GenBank/DDBJ databases">
        <authorList>
            <person name="de Groot N.N."/>
        </authorList>
    </citation>
    <scope>NUCLEOTIDE SEQUENCE [LARGE SCALE GENOMIC DNA]</scope>
    <source>
        <strain evidence="1">1</strain>
    </source>
</reference>
<sequence length="44" mass="5189">MMKMKINTHQVLLKAPENEYLADSKIESIFLPPYTLNPNLIEHY</sequence>
<dbReference type="Proteomes" id="UP000198729">
    <property type="component" value="Unassembled WGS sequence"/>
</dbReference>
<dbReference type="AlphaFoldDB" id="A0A1G5SDE0"/>
<organism evidence="1 2">
    <name type="scientific">Nitrosomonas mobilis</name>
    <dbReference type="NCBI Taxonomy" id="51642"/>
    <lineage>
        <taxon>Bacteria</taxon>
        <taxon>Pseudomonadati</taxon>
        <taxon>Pseudomonadota</taxon>
        <taxon>Betaproteobacteria</taxon>
        <taxon>Nitrosomonadales</taxon>
        <taxon>Nitrosomonadaceae</taxon>
        <taxon>Nitrosomonas</taxon>
    </lineage>
</organism>
<accession>A0A1G5SDE0</accession>
<evidence type="ECO:0000313" key="2">
    <source>
        <dbReference type="Proteomes" id="UP000198729"/>
    </source>
</evidence>